<name>A0A2R8BXD5_9RHOB</name>
<evidence type="ECO:0000313" key="1">
    <source>
        <dbReference type="EMBL" id="SPJ24810.1"/>
    </source>
</evidence>
<keyword evidence="2" id="KW-1185">Reference proteome</keyword>
<dbReference type="Proteomes" id="UP000244912">
    <property type="component" value="Unassembled WGS sequence"/>
</dbReference>
<dbReference type="EMBL" id="ONZF01000005">
    <property type="protein sequence ID" value="SPJ24810.1"/>
    <property type="molecule type" value="Genomic_DNA"/>
</dbReference>
<sequence>MPIDQIRQLSDEDYARLVDFALSTQVMGWPLNLGARFPFSRKSEPNKVVKVPTWRPVRDTKSAARLIRRATLRSVDAYFHKFRPNLLLWMPLGLQGIFDRRDM</sequence>
<gene>
    <name evidence="1" type="ORF">PAA8504_02649</name>
</gene>
<dbReference type="AlphaFoldDB" id="A0A2R8BXD5"/>
<accession>A0A2R8BXD5</accession>
<organism evidence="1 2">
    <name type="scientific">Palleronia abyssalis</name>
    <dbReference type="NCBI Taxonomy" id="1501240"/>
    <lineage>
        <taxon>Bacteria</taxon>
        <taxon>Pseudomonadati</taxon>
        <taxon>Pseudomonadota</taxon>
        <taxon>Alphaproteobacteria</taxon>
        <taxon>Rhodobacterales</taxon>
        <taxon>Roseobacteraceae</taxon>
        <taxon>Palleronia</taxon>
    </lineage>
</organism>
<dbReference type="RefSeq" id="WP_108894618.1">
    <property type="nucleotide sequence ID" value="NZ_ONZF01000005.1"/>
</dbReference>
<evidence type="ECO:0000313" key="2">
    <source>
        <dbReference type="Proteomes" id="UP000244912"/>
    </source>
</evidence>
<dbReference type="OrthoDB" id="9128325at2"/>
<reference evidence="1 2" key="1">
    <citation type="submission" date="2018-03" db="EMBL/GenBank/DDBJ databases">
        <authorList>
            <person name="Keele B.F."/>
        </authorList>
    </citation>
    <scope>NUCLEOTIDE SEQUENCE [LARGE SCALE GENOMIC DNA]</scope>
    <source>
        <strain evidence="1 2">CECT 8504</strain>
    </source>
</reference>
<protein>
    <submittedName>
        <fullName evidence="1">Uncharacterized protein</fullName>
    </submittedName>
</protein>
<proteinExistence type="predicted"/>